<accession>A0A915N375</accession>
<protein>
    <submittedName>
        <fullName evidence="2">Uncharacterized protein</fullName>
    </submittedName>
</protein>
<evidence type="ECO:0000313" key="1">
    <source>
        <dbReference type="Proteomes" id="UP000887561"/>
    </source>
</evidence>
<dbReference type="Proteomes" id="UP000887561">
    <property type="component" value="Unplaced"/>
</dbReference>
<proteinExistence type="predicted"/>
<reference evidence="2" key="1">
    <citation type="submission" date="2022-11" db="UniProtKB">
        <authorList>
            <consortium name="WormBaseParasite"/>
        </authorList>
    </citation>
    <scope>IDENTIFICATION</scope>
</reference>
<name>A0A915N375_MELJA</name>
<organism evidence="1 2">
    <name type="scientific">Meloidogyne javanica</name>
    <name type="common">Root-knot nematode worm</name>
    <dbReference type="NCBI Taxonomy" id="6303"/>
    <lineage>
        <taxon>Eukaryota</taxon>
        <taxon>Metazoa</taxon>
        <taxon>Ecdysozoa</taxon>
        <taxon>Nematoda</taxon>
        <taxon>Chromadorea</taxon>
        <taxon>Rhabditida</taxon>
        <taxon>Tylenchina</taxon>
        <taxon>Tylenchomorpha</taxon>
        <taxon>Tylenchoidea</taxon>
        <taxon>Meloidogynidae</taxon>
        <taxon>Meloidogyninae</taxon>
        <taxon>Meloidogyne</taxon>
        <taxon>Meloidogyne incognita group</taxon>
    </lineage>
</organism>
<dbReference type="AlphaFoldDB" id="A0A915N375"/>
<sequence>MLIRQFIQNSNPDYVNLLAQFKANNVHVSKVNYLNDYDFLEIKANFWMHQFSQMLNVEEILNNLGLEFTVLPVTGLYFAESQGYLGILAIDQTIENVVNYGILSGMIYLKSVVDPNLLEYACKRFILLYPHSENFHVLYDSLEDIQKLALDQHAIDSLLKGEFSETQIEYTEEYVDITIPFVLPQNHTNLVGKVS</sequence>
<keyword evidence="1" id="KW-1185">Reference proteome</keyword>
<evidence type="ECO:0000313" key="2">
    <source>
        <dbReference type="WBParaSite" id="scaffold6561_cov198.g10993"/>
    </source>
</evidence>
<dbReference type="WBParaSite" id="scaffold6561_cov198.g10993">
    <property type="protein sequence ID" value="scaffold6561_cov198.g10993"/>
    <property type="gene ID" value="scaffold6561_cov198.g10993"/>
</dbReference>